<feature type="non-terminal residue" evidence="1">
    <location>
        <position position="19"/>
    </location>
</feature>
<accession>A0A815YTB8</accession>
<sequence>MPPLQTLRLWRSDDFPWTS</sequence>
<protein>
    <submittedName>
        <fullName evidence="1">Uncharacterized protein</fullName>
    </submittedName>
</protein>
<organism evidence="1 2">
    <name type="scientific">Rotaria sordida</name>
    <dbReference type="NCBI Taxonomy" id="392033"/>
    <lineage>
        <taxon>Eukaryota</taxon>
        <taxon>Metazoa</taxon>
        <taxon>Spiralia</taxon>
        <taxon>Gnathifera</taxon>
        <taxon>Rotifera</taxon>
        <taxon>Eurotatoria</taxon>
        <taxon>Bdelloidea</taxon>
        <taxon>Philodinida</taxon>
        <taxon>Philodinidae</taxon>
        <taxon>Rotaria</taxon>
    </lineage>
</organism>
<reference evidence="1" key="1">
    <citation type="submission" date="2021-02" db="EMBL/GenBank/DDBJ databases">
        <authorList>
            <person name="Nowell W R."/>
        </authorList>
    </citation>
    <scope>NUCLEOTIDE SEQUENCE</scope>
</reference>
<comment type="caution">
    <text evidence="1">The sequence shown here is derived from an EMBL/GenBank/DDBJ whole genome shotgun (WGS) entry which is preliminary data.</text>
</comment>
<dbReference type="Proteomes" id="UP000663889">
    <property type="component" value="Unassembled WGS sequence"/>
</dbReference>
<gene>
    <name evidence="1" type="ORF">SEV965_LOCUS39716</name>
</gene>
<dbReference type="EMBL" id="CAJNOU010016280">
    <property type="protein sequence ID" value="CAF1574659.1"/>
    <property type="molecule type" value="Genomic_DNA"/>
</dbReference>
<name>A0A815YTB8_9BILA</name>
<evidence type="ECO:0000313" key="2">
    <source>
        <dbReference type="Proteomes" id="UP000663889"/>
    </source>
</evidence>
<evidence type="ECO:0000313" key="1">
    <source>
        <dbReference type="EMBL" id="CAF1574659.1"/>
    </source>
</evidence>
<dbReference type="AlphaFoldDB" id="A0A815YTB8"/>
<proteinExistence type="predicted"/>